<keyword evidence="1" id="KW-0472">Membrane</keyword>
<comment type="caution">
    <text evidence="2">The sequence shown here is derived from an EMBL/GenBank/DDBJ whole genome shotgun (WGS) entry which is preliminary data.</text>
</comment>
<dbReference type="Pfam" id="PF06028">
    <property type="entry name" value="DUF915"/>
    <property type="match status" value="2"/>
</dbReference>
<evidence type="ECO:0000256" key="1">
    <source>
        <dbReference type="SAM" id="Phobius"/>
    </source>
</evidence>
<accession>W9EI61</accession>
<evidence type="ECO:0000313" key="2">
    <source>
        <dbReference type="EMBL" id="ETO40695.1"/>
    </source>
</evidence>
<dbReference type="SUPFAM" id="SSF53474">
    <property type="entry name" value="alpha/beta-Hydrolases"/>
    <property type="match status" value="1"/>
</dbReference>
<dbReference type="AlphaFoldDB" id="W9EI61"/>
<reference evidence="2 3" key="1">
    <citation type="submission" date="2012-08" db="EMBL/GenBank/DDBJ databases">
        <title>Genome sequencing of Lactobacillus florum 8D.</title>
        <authorList>
            <person name="Kim E.B."/>
            <person name="Marco M.L."/>
        </authorList>
    </citation>
    <scope>NUCLEOTIDE SEQUENCE [LARGE SCALE GENOMIC DNA]</scope>
    <source>
        <strain evidence="2 3">8D</strain>
    </source>
</reference>
<dbReference type="EMBL" id="ALXG01000015">
    <property type="protein sequence ID" value="ETO40695.1"/>
    <property type="molecule type" value="Genomic_DNA"/>
</dbReference>
<name>W9EI61_9LACO</name>
<dbReference type="RefSeq" id="WP_035421554.1">
    <property type="nucleotide sequence ID" value="NZ_ALXG01000015.1"/>
</dbReference>
<dbReference type="OrthoDB" id="503948at2"/>
<keyword evidence="2" id="KW-0378">Hydrolase</keyword>
<protein>
    <submittedName>
        <fullName evidence="2">Cell surface hydrolase, membrane-bound (Putative)</fullName>
    </submittedName>
</protein>
<keyword evidence="3" id="KW-1185">Reference proteome</keyword>
<dbReference type="GO" id="GO:0016787">
    <property type="term" value="F:hydrolase activity"/>
    <property type="evidence" value="ECO:0007669"/>
    <property type="project" value="UniProtKB-KW"/>
</dbReference>
<dbReference type="InterPro" id="IPR029058">
    <property type="entry name" value="AB_hydrolase_fold"/>
</dbReference>
<sequence>MKYKKTFILTIFLAIIALGFGGWWYNNNKIGHYQVKQTRTATVFIPGLGGNTITSDFMASDWDKRGVATRALQVYVKNNGEVSTKKQFNRVGKNNPVVQVEFQTNNKPGFEGSLMPNLMKYLHKEYNINSVNLIGHSSGGTIIYDYLTRHDHTTDVPKTKHFVSMANTYPLSDPKYINNLPKDLSILNFCGNINRSGSDGLIPVKDVKPMRQLVEGKVKSYQFYVYHGDPQQAQHSMLHENPAVNKIIAEYMYG</sequence>
<dbReference type="PATRIC" id="fig|1221538.3.peg.363"/>
<evidence type="ECO:0000313" key="3">
    <source>
        <dbReference type="Proteomes" id="UP000019474"/>
    </source>
</evidence>
<keyword evidence="1" id="KW-0812">Transmembrane</keyword>
<feature type="transmembrane region" description="Helical" evidence="1">
    <location>
        <begin position="7"/>
        <end position="25"/>
    </location>
</feature>
<keyword evidence="1" id="KW-1133">Transmembrane helix</keyword>
<gene>
    <name evidence="2" type="ORF">B808_357</name>
</gene>
<dbReference type="InterPro" id="IPR010315">
    <property type="entry name" value="DUF915_hydro-like"/>
</dbReference>
<dbReference type="Proteomes" id="UP000019474">
    <property type="component" value="Unassembled WGS sequence"/>
</dbReference>
<organism evidence="2 3">
    <name type="scientific">Fructilactobacillus florum 8D</name>
    <dbReference type="NCBI Taxonomy" id="1221538"/>
    <lineage>
        <taxon>Bacteria</taxon>
        <taxon>Bacillati</taxon>
        <taxon>Bacillota</taxon>
        <taxon>Bacilli</taxon>
        <taxon>Lactobacillales</taxon>
        <taxon>Lactobacillaceae</taxon>
        <taxon>Fructilactobacillus</taxon>
    </lineage>
</organism>
<proteinExistence type="predicted"/>
<dbReference type="Gene3D" id="3.40.50.1820">
    <property type="entry name" value="alpha/beta hydrolase"/>
    <property type="match status" value="1"/>
</dbReference>